<reference evidence="1" key="2">
    <citation type="journal article" date="2015" name="Fish Shellfish Immunol.">
        <title>Early steps in the European eel (Anguilla anguilla)-Vibrio vulnificus interaction in the gills: Role of the RtxA13 toxin.</title>
        <authorList>
            <person name="Callol A."/>
            <person name="Pajuelo D."/>
            <person name="Ebbesson L."/>
            <person name="Teles M."/>
            <person name="MacKenzie S."/>
            <person name="Amaro C."/>
        </authorList>
    </citation>
    <scope>NUCLEOTIDE SEQUENCE</scope>
</reference>
<organism evidence="1">
    <name type="scientific">Anguilla anguilla</name>
    <name type="common">European freshwater eel</name>
    <name type="synonym">Muraena anguilla</name>
    <dbReference type="NCBI Taxonomy" id="7936"/>
    <lineage>
        <taxon>Eukaryota</taxon>
        <taxon>Metazoa</taxon>
        <taxon>Chordata</taxon>
        <taxon>Craniata</taxon>
        <taxon>Vertebrata</taxon>
        <taxon>Euteleostomi</taxon>
        <taxon>Actinopterygii</taxon>
        <taxon>Neopterygii</taxon>
        <taxon>Teleostei</taxon>
        <taxon>Anguilliformes</taxon>
        <taxon>Anguillidae</taxon>
        <taxon>Anguilla</taxon>
    </lineage>
</organism>
<dbReference type="AlphaFoldDB" id="A0A0E9UZF3"/>
<dbReference type="EMBL" id="GBXM01037385">
    <property type="protein sequence ID" value="JAH71192.1"/>
    <property type="molecule type" value="Transcribed_RNA"/>
</dbReference>
<proteinExistence type="predicted"/>
<protein>
    <submittedName>
        <fullName evidence="1">Uncharacterized protein</fullName>
    </submittedName>
</protein>
<evidence type="ECO:0000313" key="1">
    <source>
        <dbReference type="EMBL" id="JAH71192.1"/>
    </source>
</evidence>
<reference evidence="1" key="1">
    <citation type="submission" date="2014-11" db="EMBL/GenBank/DDBJ databases">
        <authorList>
            <person name="Amaro Gonzalez C."/>
        </authorList>
    </citation>
    <scope>NUCLEOTIDE SEQUENCE</scope>
</reference>
<sequence length="56" mass="6678">MTVQWCTGTMVATLASMYILHLNCPFKQIENNYPQSKRMEFSIFFSQNTKIEKIKW</sequence>
<name>A0A0E9UZF3_ANGAN</name>
<accession>A0A0E9UZF3</accession>